<dbReference type="EMBL" id="JAULSO010000002">
    <property type="protein sequence ID" value="KAK3688649.1"/>
    <property type="molecule type" value="Genomic_DNA"/>
</dbReference>
<name>A0AAE0XAJ2_9PEZI</name>
<accession>A0AAE0XAJ2</accession>
<organism evidence="1 2">
    <name type="scientific">Podospora appendiculata</name>
    <dbReference type="NCBI Taxonomy" id="314037"/>
    <lineage>
        <taxon>Eukaryota</taxon>
        <taxon>Fungi</taxon>
        <taxon>Dikarya</taxon>
        <taxon>Ascomycota</taxon>
        <taxon>Pezizomycotina</taxon>
        <taxon>Sordariomycetes</taxon>
        <taxon>Sordariomycetidae</taxon>
        <taxon>Sordariales</taxon>
        <taxon>Podosporaceae</taxon>
        <taxon>Podospora</taxon>
    </lineage>
</organism>
<gene>
    <name evidence="1" type="ORF">B0T22DRAFT_479882</name>
</gene>
<comment type="caution">
    <text evidence="1">The sequence shown here is derived from an EMBL/GenBank/DDBJ whole genome shotgun (WGS) entry which is preliminary data.</text>
</comment>
<reference evidence="1" key="2">
    <citation type="submission" date="2023-06" db="EMBL/GenBank/DDBJ databases">
        <authorList>
            <consortium name="Lawrence Berkeley National Laboratory"/>
            <person name="Haridas S."/>
            <person name="Hensen N."/>
            <person name="Bonometti L."/>
            <person name="Westerberg I."/>
            <person name="Brannstrom I.O."/>
            <person name="Guillou S."/>
            <person name="Cros-Aarteil S."/>
            <person name="Calhoun S."/>
            <person name="Kuo A."/>
            <person name="Mondo S."/>
            <person name="Pangilinan J."/>
            <person name="Riley R."/>
            <person name="Labutti K."/>
            <person name="Andreopoulos B."/>
            <person name="Lipzen A."/>
            <person name="Chen C."/>
            <person name="Yanf M."/>
            <person name="Daum C."/>
            <person name="Ng V."/>
            <person name="Clum A."/>
            <person name="Steindorff A."/>
            <person name="Ohm R."/>
            <person name="Martin F."/>
            <person name="Silar P."/>
            <person name="Natvig D."/>
            <person name="Lalanne C."/>
            <person name="Gautier V."/>
            <person name="Ament-Velasquez S.L."/>
            <person name="Kruys A."/>
            <person name="Hutchinson M.I."/>
            <person name="Powell A.J."/>
            <person name="Barry K."/>
            <person name="Miller A.N."/>
            <person name="Grigoriev I.V."/>
            <person name="Debuchy R."/>
            <person name="Gladieux P."/>
            <person name="Thoren M.H."/>
            <person name="Johannesson H."/>
        </authorList>
    </citation>
    <scope>NUCLEOTIDE SEQUENCE</scope>
    <source>
        <strain evidence="1">CBS 314.62</strain>
    </source>
</reference>
<proteinExistence type="predicted"/>
<reference evidence="1" key="1">
    <citation type="journal article" date="2023" name="Mol. Phylogenet. Evol.">
        <title>Genome-scale phylogeny and comparative genomics of the fungal order Sordariales.</title>
        <authorList>
            <person name="Hensen N."/>
            <person name="Bonometti L."/>
            <person name="Westerberg I."/>
            <person name="Brannstrom I.O."/>
            <person name="Guillou S."/>
            <person name="Cros-Aarteil S."/>
            <person name="Calhoun S."/>
            <person name="Haridas S."/>
            <person name="Kuo A."/>
            <person name="Mondo S."/>
            <person name="Pangilinan J."/>
            <person name="Riley R."/>
            <person name="LaButti K."/>
            <person name="Andreopoulos B."/>
            <person name="Lipzen A."/>
            <person name="Chen C."/>
            <person name="Yan M."/>
            <person name="Daum C."/>
            <person name="Ng V."/>
            <person name="Clum A."/>
            <person name="Steindorff A."/>
            <person name="Ohm R.A."/>
            <person name="Martin F."/>
            <person name="Silar P."/>
            <person name="Natvig D.O."/>
            <person name="Lalanne C."/>
            <person name="Gautier V."/>
            <person name="Ament-Velasquez S.L."/>
            <person name="Kruys A."/>
            <person name="Hutchinson M.I."/>
            <person name="Powell A.J."/>
            <person name="Barry K."/>
            <person name="Miller A.N."/>
            <person name="Grigoriev I.V."/>
            <person name="Debuchy R."/>
            <person name="Gladieux P."/>
            <person name="Hiltunen Thoren M."/>
            <person name="Johannesson H."/>
        </authorList>
    </citation>
    <scope>NUCLEOTIDE SEQUENCE</scope>
    <source>
        <strain evidence="1">CBS 314.62</strain>
    </source>
</reference>
<dbReference type="AlphaFoldDB" id="A0AAE0XAJ2"/>
<protein>
    <submittedName>
        <fullName evidence="1">Uncharacterized protein</fullName>
    </submittedName>
</protein>
<evidence type="ECO:0000313" key="2">
    <source>
        <dbReference type="Proteomes" id="UP001270362"/>
    </source>
</evidence>
<evidence type="ECO:0000313" key="1">
    <source>
        <dbReference type="EMBL" id="KAK3688649.1"/>
    </source>
</evidence>
<sequence>MANPLPVPAPSPSCTTYLTSYITGFHGDFTAQVVHTVYTTTHTVLAHVPCHGCSLVMTTQRSPIYGGVGPEAIITAVTTAKDPLTVTRTYSQSLVRHRDRDHDIVQVRNVYAGGLNEVF</sequence>
<keyword evidence="2" id="KW-1185">Reference proteome</keyword>
<dbReference type="Proteomes" id="UP001270362">
    <property type="component" value="Unassembled WGS sequence"/>
</dbReference>